<accession>A0A834MNE9</accession>
<comment type="caution">
    <text evidence="1">The sequence shown here is derived from an EMBL/GenBank/DDBJ whole genome shotgun (WGS) entry which is preliminary data.</text>
</comment>
<protein>
    <submittedName>
        <fullName evidence="1">Uncharacterized protein</fullName>
    </submittedName>
</protein>
<proteinExistence type="predicted"/>
<organism evidence="1 2">
    <name type="scientific">Rhynchophorus ferrugineus</name>
    <name type="common">Red palm weevil</name>
    <name type="synonym">Curculio ferrugineus</name>
    <dbReference type="NCBI Taxonomy" id="354439"/>
    <lineage>
        <taxon>Eukaryota</taxon>
        <taxon>Metazoa</taxon>
        <taxon>Ecdysozoa</taxon>
        <taxon>Arthropoda</taxon>
        <taxon>Hexapoda</taxon>
        <taxon>Insecta</taxon>
        <taxon>Pterygota</taxon>
        <taxon>Neoptera</taxon>
        <taxon>Endopterygota</taxon>
        <taxon>Coleoptera</taxon>
        <taxon>Polyphaga</taxon>
        <taxon>Cucujiformia</taxon>
        <taxon>Curculionidae</taxon>
        <taxon>Dryophthorinae</taxon>
        <taxon>Rhynchophorus</taxon>
    </lineage>
</organism>
<sequence>MAACVKEALESLYQLQTTRKQSCFKQRPSWIVSGYSNLRRHDVARERHTTNRLFFACACAKSRALMFYAPTRTGKRQKVDVIVVLTALCQQERVKIHMNFFILTWSTYMTNWRFLAGDWDLNDQIGNYS</sequence>
<reference evidence="1" key="1">
    <citation type="submission" date="2020-08" db="EMBL/GenBank/DDBJ databases">
        <title>Genome sequencing and assembly of the red palm weevil Rhynchophorus ferrugineus.</title>
        <authorList>
            <person name="Dias G.B."/>
            <person name="Bergman C.M."/>
            <person name="Manee M."/>
        </authorList>
    </citation>
    <scope>NUCLEOTIDE SEQUENCE</scope>
    <source>
        <strain evidence="1">AA-2017</strain>
        <tissue evidence="1">Whole larva</tissue>
    </source>
</reference>
<dbReference type="Proteomes" id="UP000625711">
    <property type="component" value="Unassembled WGS sequence"/>
</dbReference>
<gene>
    <name evidence="1" type="ORF">GWI33_001741</name>
</gene>
<name>A0A834MNE9_RHYFE</name>
<keyword evidence="2" id="KW-1185">Reference proteome</keyword>
<dbReference type="AlphaFoldDB" id="A0A834MNE9"/>
<dbReference type="EMBL" id="JAACXV010000014">
    <property type="protein sequence ID" value="KAF7287385.1"/>
    <property type="molecule type" value="Genomic_DNA"/>
</dbReference>
<evidence type="ECO:0000313" key="1">
    <source>
        <dbReference type="EMBL" id="KAF7287385.1"/>
    </source>
</evidence>
<evidence type="ECO:0000313" key="2">
    <source>
        <dbReference type="Proteomes" id="UP000625711"/>
    </source>
</evidence>